<feature type="domain" description="Glycosyltransferase subfamily 4-like N-terminal" evidence="4">
    <location>
        <begin position="16"/>
        <end position="171"/>
    </location>
</feature>
<dbReference type="AlphaFoldDB" id="A0A542YKN7"/>
<dbReference type="GO" id="GO:0016757">
    <property type="term" value="F:glycosyltransferase activity"/>
    <property type="evidence" value="ECO:0007669"/>
    <property type="project" value="UniProtKB-KW"/>
</dbReference>
<evidence type="ECO:0000256" key="1">
    <source>
        <dbReference type="ARBA" id="ARBA00022676"/>
    </source>
</evidence>
<evidence type="ECO:0000256" key="2">
    <source>
        <dbReference type="ARBA" id="ARBA00022679"/>
    </source>
</evidence>
<evidence type="ECO:0000259" key="4">
    <source>
        <dbReference type="Pfam" id="PF13439"/>
    </source>
</evidence>
<keyword evidence="6" id="KW-1185">Reference proteome</keyword>
<dbReference type="InterPro" id="IPR028098">
    <property type="entry name" value="Glyco_trans_4-like_N"/>
</dbReference>
<dbReference type="Pfam" id="PF00534">
    <property type="entry name" value="Glycos_transf_1"/>
    <property type="match status" value="1"/>
</dbReference>
<dbReference type="InterPro" id="IPR001296">
    <property type="entry name" value="Glyco_trans_1"/>
</dbReference>
<dbReference type="Gene3D" id="3.40.50.2000">
    <property type="entry name" value="Glycogen Phosphorylase B"/>
    <property type="match status" value="2"/>
</dbReference>
<dbReference type="CDD" id="cd03809">
    <property type="entry name" value="GT4_MtfB-like"/>
    <property type="match status" value="1"/>
</dbReference>
<sequence length="363" mass="39511">MPLVFVNLLQSTGTKGGIEVYARELYSTLASVDSEFEYVAYASSELAAKGAPWFPGKVIDSGISGENRLSWAFGELFSVAKAARRAGADLIHGPAMLGPLNPSVPVVISMHDLLYFTHPHLMQTKLFTEPVKWMERRAAAKAARLITISEVSAAAIRKHLRFPADRIDLIPLAGRTNTLGGGGGERERDLFISIGQRSPYKGFENVVRGWAEIPADRRPRLVITGSHGDDPLVPLVRELGLEDTVELKEWVSTEELTRLFDTATAIIDPTLAGGSSLPTLEAMNIGLPPVLADTPVLKEVGADAAVFYSAQDPADLARVVQELMAAPEQLAELSVRGRERAKQFSWERVARETLDSFRAALAQ</sequence>
<reference evidence="5 6" key="1">
    <citation type="submission" date="2019-06" db="EMBL/GenBank/DDBJ databases">
        <title>Sequencing the genomes of 1000 actinobacteria strains.</title>
        <authorList>
            <person name="Klenk H.-P."/>
        </authorList>
    </citation>
    <scope>NUCLEOTIDE SEQUENCE [LARGE SCALE GENOMIC DNA]</scope>
    <source>
        <strain evidence="5 6">DSM 26477</strain>
    </source>
</reference>
<evidence type="ECO:0000313" key="6">
    <source>
        <dbReference type="Proteomes" id="UP000317998"/>
    </source>
</evidence>
<evidence type="ECO:0000313" key="5">
    <source>
        <dbReference type="EMBL" id="TQL48638.1"/>
    </source>
</evidence>
<dbReference type="Proteomes" id="UP000317998">
    <property type="component" value="Unassembled WGS sequence"/>
</dbReference>
<gene>
    <name evidence="5" type="ORF">FB562_1736</name>
</gene>
<organism evidence="5 6">
    <name type="scientific">Homoserinimonas aerilata</name>
    <dbReference type="NCBI Taxonomy" id="1162970"/>
    <lineage>
        <taxon>Bacteria</taxon>
        <taxon>Bacillati</taxon>
        <taxon>Actinomycetota</taxon>
        <taxon>Actinomycetes</taxon>
        <taxon>Micrococcales</taxon>
        <taxon>Microbacteriaceae</taxon>
        <taxon>Homoserinimonas</taxon>
    </lineage>
</organism>
<dbReference type="PANTHER" id="PTHR46401:SF2">
    <property type="entry name" value="GLYCOSYLTRANSFERASE WBBK-RELATED"/>
    <property type="match status" value="1"/>
</dbReference>
<evidence type="ECO:0000259" key="3">
    <source>
        <dbReference type="Pfam" id="PF00534"/>
    </source>
</evidence>
<keyword evidence="2 5" id="KW-0808">Transferase</keyword>
<feature type="domain" description="Glycosyl transferase family 1" evidence="3">
    <location>
        <begin position="187"/>
        <end position="339"/>
    </location>
</feature>
<accession>A0A542YKN7</accession>
<proteinExistence type="predicted"/>
<dbReference type="Pfam" id="PF13439">
    <property type="entry name" value="Glyco_transf_4"/>
    <property type="match status" value="1"/>
</dbReference>
<keyword evidence="1" id="KW-0328">Glycosyltransferase</keyword>
<name>A0A542YKN7_9MICO</name>
<dbReference type="PANTHER" id="PTHR46401">
    <property type="entry name" value="GLYCOSYLTRANSFERASE WBBK-RELATED"/>
    <property type="match status" value="1"/>
</dbReference>
<dbReference type="SUPFAM" id="SSF53756">
    <property type="entry name" value="UDP-Glycosyltransferase/glycogen phosphorylase"/>
    <property type="match status" value="1"/>
</dbReference>
<comment type="caution">
    <text evidence="5">The sequence shown here is derived from an EMBL/GenBank/DDBJ whole genome shotgun (WGS) entry which is preliminary data.</text>
</comment>
<dbReference type="GO" id="GO:0009103">
    <property type="term" value="P:lipopolysaccharide biosynthetic process"/>
    <property type="evidence" value="ECO:0007669"/>
    <property type="project" value="TreeGrafter"/>
</dbReference>
<protein>
    <submittedName>
        <fullName evidence="5">Glycosyltransferase involved in cell wall biosynthesis</fullName>
    </submittedName>
</protein>
<dbReference type="EMBL" id="VFOM01000001">
    <property type="protein sequence ID" value="TQL48638.1"/>
    <property type="molecule type" value="Genomic_DNA"/>
</dbReference>
<dbReference type="RefSeq" id="WP_185740494.1">
    <property type="nucleotide sequence ID" value="NZ_VFOM01000001.1"/>
</dbReference>